<evidence type="ECO:0000313" key="3">
    <source>
        <dbReference type="Proteomes" id="UP000515472"/>
    </source>
</evidence>
<organism evidence="2 3">
    <name type="scientific">Citrifermentans bremense</name>
    <dbReference type="NCBI Taxonomy" id="60035"/>
    <lineage>
        <taxon>Bacteria</taxon>
        <taxon>Pseudomonadati</taxon>
        <taxon>Thermodesulfobacteriota</taxon>
        <taxon>Desulfuromonadia</taxon>
        <taxon>Geobacterales</taxon>
        <taxon>Geobacteraceae</taxon>
        <taxon>Citrifermentans</taxon>
    </lineage>
</organism>
<gene>
    <name evidence="2" type="ORF">GEOBRER4_n2810</name>
</gene>
<feature type="compositionally biased region" description="Basic and acidic residues" evidence="1">
    <location>
        <begin position="1"/>
        <end position="27"/>
    </location>
</feature>
<dbReference type="Proteomes" id="UP000515472">
    <property type="component" value="Chromosome"/>
</dbReference>
<dbReference type="EMBL" id="AP023213">
    <property type="protein sequence ID" value="BCO11487.1"/>
    <property type="molecule type" value="Genomic_DNA"/>
</dbReference>
<keyword evidence="3" id="KW-1185">Reference proteome</keyword>
<evidence type="ECO:0000256" key="1">
    <source>
        <dbReference type="SAM" id="MobiDB-lite"/>
    </source>
</evidence>
<accession>A0A7R7FSD9</accession>
<proteinExistence type="predicted"/>
<protein>
    <submittedName>
        <fullName evidence="2">Uncharacterized protein</fullName>
    </submittedName>
</protein>
<feature type="region of interest" description="Disordered" evidence="1">
    <location>
        <begin position="1"/>
        <end position="39"/>
    </location>
</feature>
<reference evidence="2 3" key="1">
    <citation type="submission" date="2020-06" db="EMBL/GenBank/DDBJ databases">
        <title>Interaction of electrochemicaly active bacteria, Geobacter bremensis R4 on different carbon anode.</title>
        <authorList>
            <person name="Meng L."/>
            <person name="Yoshida N."/>
        </authorList>
    </citation>
    <scope>NUCLEOTIDE SEQUENCE [LARGE SCALE GENOMIC DNA]</scope>
    <source>
        <strain evidence="2 3">R4</strain>
    </source>
</reference>
<evidence type="ECO:0000313" key="2">
    <source>
        <dbReference type="EMBL" id="BCO11487.1"/>
    </source>
</evidence>
<sequence length="39" mass="4624">MRDRMREAKKTVEKVKTEKGRKGENLRQKSYAPSQLRCS</sequence>
<dbReference type="AlphaFoldDB" id="A0A7R7FSD9"/>
<name>A0A7R7FSD9_9BACT</name>